<dbReference type="PANTHER" id="PTHR43601">
    <property type="entry name" value="THIOREDOXIN, MITOCHONDRIAL"/>
    <property type="match status" value="1"/>
</dbReference>
<keyword evidence="2" id="KW-0813">Transport</keyword>
<comment type="caution">
    <text evidence="7">The sequence shown here is derived from an EMBL/GenBank/DDBJ whole genome shotgun (WGS) entry which is preliminary data.</text>
</comment>
<dbReference type="Proteomes" id="UP001279734">
    <property type="component" value="Unassembled WGS sequence"/>
</dbReference>
<evidence type="ECO:0000256" key="3">
    <source>
        <dbReference type="ARBA" id="ARBA00022982"/>
    </source>
</evidence>
<proteinExistence type="inferred from homology"/>
<feature type="domain" description="Thioredoxin" evidence="6">
    <location>
        <begin position="87"/>
        <end position="205"/>
    </location>
</feature>
<sequence length="278" mass="30670">MACSLKIGIFLSESTQSKAIQNLALSHCFGYLQFSDPKSKNFPVLRCNFLGQSLVVPGQSSLATCKFKSPNNFFVHAQSSIRVSGTLRWWEKTMKSNMVKISSAQEFVDSLKNAGDKLVIVDFYSPGCGGCRALHPKICQLAESNPDAIFFKINYEELKPMCHALHIRVLPFFRFYRGAEGRLCSFSCTVATIKKFKDALARYSTERCSLGSAKGLDESELLKLASIGEISENSPSTSLSEDEKSEGLVMKSFEISSPLGRTVDKSEAKEEENAVLVA</sequence>
<dbReference type="InterPro" id="IPR013766">
    <property type="entry name" value="Thioredoxin_domain"/>
</dbReference>
<dbReference type="FunFam" id="3.40.30.10:FF:000199">
    <property type="entry name" value="Thioredoxin-like 1-2, chloroplastic"/>
    <property type="match status" value="1"/>
</dbReference>
<keyword evidence="8" id="KW-1185">Reference proteome</keyword>
<dbReference type="PROSITE" id="PS51352">
    <property type="entry name" value="THIOREDOXIN_2"/>
    <property type="match status" value="1"/>
</dbReference>
<evidence type="ECO:0000313" key="7">
    <source>
        <dbReference type="EMBL" id="GMH21929.1"/>
    </source>
</evidence>
<evidence type="ECO:0000256" key="1">
    <source>
        <dbReference type="ARBA" id="ARBA00008987"/>
    </source>
</evidence>
<evidence type="ECO:0000256" key="5">
    <source>
        <dbReference type="ARBA" id="ARBA00023284"/>
    </source>
</evidence>
<accession>A0AAD3XZE2</accession>
<dbReference type="Gene3D" id="3.40.30.10">
    <property type="entry name" value="Glutaredoxin"/>
    <property type="match status" value="1"/>
</dbReference>
<evidence type="ECO:0000256" key="4">
    <source>
        <dbReference type="ARBA" id="ARBA00023157"/>
    </source>
</evidence>
<dbReference type="CDD" id="cd02947">
    <property type="entry name" value="TRX_family"/>
    <property type="match status" value="1"/>
</dbReference>
<keyword evidence="5" id="KW-0676">Redox-active center</keyword>
<dbReference type="EMBL" id="BSYO01000024">
    <property type="protein sequence ID" value="GMH21929.1"/>
    <property type="molecule type" value="Genomic_DNA"/>
</dbReference>
<keyword evidence="4" id="KW-1015">Disulfide bond</keyword>
<organism evidence="7 8">
    <name type="scientific">Nepenthes gracilis</name>
    <name type="common">Slender pitcher plant</name>
    <dbReference type="NCBI Taxonomy" id="150966"/>
    <lineage>
        <taxon>Eukaryota</taxon>
        <taxon>Viridiplantae</taxon>
        <taxon>Streptophyta</taxon>
        <taxon>Embryophyta</taxon>
        <taxon>Tracheophyta</taxon>
        <taxon>Spermatophyta</taxon>
        <taxon>Magnoliopsida</taxon>
        <taxon>eudicotyledons</taxon>
        <taxon>Gunneridae</taxon>
        <taxon>Pentapetalae</taxon>
        <taxon>Caryophyllales</taxon>
        <taxon>Nepenthaceae</taxon>
        <taxon>Nepenthes</taxon>
    </lineage>
</organism>
<protein>
    <recommendedName>
        <fullName evidence="6">Thioredoxin domain-containing protein</fullName>
    </recommendedName>
</protein>
<evidence type="ECO:0000256" key="2">
    <source>
        <dbReference type="ARBA" id="ARBA00022448"/>
    </source>
</evidence>
<dbReference type="PANTHER" id="PTHR43601:SF17">
    <property type="entry name" value="THIOREDOXIN-LIKE 1-2, CHLOROPLASTIC"/>
    <property type="match status" value="1"/>
</dbReference>
<gene>
    <name evidence="7" type="ORF">Nepgr_023772</name>
</gene>
<dbReference type="SUPFAM" id="SSF52833">
    <property type="entry name" value="Thioredoxin-like"/>
    <property type="match status" value="1"/>
</dbReference>
<dbReference type="AlphaFoldDB" id="A0AAD3XZE2"/>
<reference evidence="7" key="1">
    <citation type="submission" date="2023-05" db="EMBL/GenBank/DDBJ databases">
        <title>Nepenthes gracilis genome sequencing.</title>
        <authorList>
            <person name="Fukushima K."/>
        </authorList>
    </citation>
    <scope>NUCLEOTIDE SEQUENCE</scope>
    <source>
        <strain evidence="7">SING2019-196</strain>
    </source>
</reference>
<evidence type="ECO:0000313" key="8">
    <source>
        <dbReference type="Proteomes" id="UP001279734"/>
    </source>
</evidence>
<evidence type="ECO:0000259" key="6">
    <source>
        <dbReference type="PROSITE" id="PS51352"/>
    </source>
</evidence>
<comment type="similarity">
    <text evidence="1">Belongs to the thioredoxin family.</text>
</comment>
<name>A0AAD3XZE2_NEPGR</name>
<dbReference type="GO" id="GO:0045454">
    <property type="term" value="P:cell redox homeostasis"/>
    <property type="evidence" value="ECO:0007669"/>
    <property type="project" value="TreeGrafter"/>
</dbReference>
<keyword evidence="3" id="KW-0249">Electron transport</keyword>
<dbReference type="InterPro" id="IPR036249">
    <property type="entry name" value="Thioredoxin-like_sf"/>
</dbReference>
<dbReference type="GO" id="GO:0009507">
    <property type="term" value="C:chloroplast"/>
    <property type="evidence" value="ECO:0007669"/>
    <property type="project" value="TreeGrafter"/>
</dbReference>
<dbReference type="Pfam" id="PF00085">
    <property type="entry name" value="Thioredoxin"/>
    <property type="match status" value="1"/>
</dbReference>